<keyword evidence="3" id="KW-1185">Reference proteome</keyword>
<feature type="transmembrane region" description="Helical" evidence="2">
    <location>
        <begin position="51"/>
        <end position="71"/>
    </location>
</feature>
<sequence length="115" mass="12348">MTLEEVEERTGARAIQGGVGQGARGRPEQDQTRGRPPSRRSIKPVVGRLPAAVPTVAFLSGIADGAVVVGLKRRGDRMVKANKSHAQPQSTEHTQYKALPMTPPPPAAMVKIRTY</sequence>
<protein>
    <submittedName>
        <fullName evidence="4">Uncharacterized protein</fullName>
    </submittedName>
</protein>
<keyword evidence="2" id="KW-1133">Transmembrane helix</keyword>
<feature type="region of interest" description="Disordered" evidence="1">
    <location>
        <begin position="79"/>
        <end position="105"/>
    </location>
</feature>
<keyword evidence="2" id="KW-0812">Transmembrane</keyword>
<organism evidence="3 4">
    <name type="scientific">Plectus sambesii</name>
    <dbReference type="NCBI Taxonomy" id="2011161"/>
    <lineage>
        <taxon>Eukaryota</taxon>
        <taxon>Metazoa</taxon>
        <taxon>Ecdysozoa</taxon>
        <taxon>Nematoda</taxon>
        <taxon>Chromadorea</taxon>
        <taxon>Plectida</taxon>
        <taxon>Plectina</taxon>
        <taxon>Plectoidea</taxon>
        <taxon>Plectidae</taxon>
        <taxon>Plectus</taxon>
    </lineage>
</organism>
<evidence type="ECO:0000256" key="2">
    <source>
        <dbReference type="SAM" id="Phobius"/>
    </source>
</evidence>
<evidence type="ECO:0000256" key="1">
    <source>
        <dbReference type="SAM" id="MobiDB-lite"/>
    </source>
</evidence>
<feature type="compositionally biased region" description="Polar residues" evidence="1">
    <location>
        <begin position="84"/>
        <end position="93"/>
    </location>
</feature>
<evidence type="ECO:0000313" key="4">
    <source>
        <dbReference type="WBParaSite" id="PSAMB.scaffold1034size36900.g10513.t1"/>
    </source>
</evidence>
<proteinExistence type="predicted"/>
<reference evidence="4" key="1">
    <citation type="submission" date="2022-11" db="UniProtKB">
        <authorList>
            <consortium name="WormBaseParasite"/>
        </authorList>
    </citation>
    <scope>IDENTIFICATION</scope>
</reference>
<accession>A0A914UI52</accession>
<name>A0A914UI52_9BILA</name>
<dbReference type="Proteomes" id="UP000887566">
    <property type="component" value="Unplaced"/>
</dbReference>
<evidence type="ECO:0000313" key="3">
    <source>
        <dbReference type="Proteomes" id="UP000887566"/>
    </source>
</evidence>
<dbReference type="WBParaSite" id="PSAMB.scaffold1034size36900.g10513.t1">
    <property type="protein sequence ID" value="PSAMB.scaffold1034size36900.g10513.t1"/>
    <property type="gene ID" value="PSAMB.scaffold1034size36900.g10513"/>
</dbReference>
<keyword evidence="2" id="KW-0472">Membrane</keyword>
<feature type="region of interest" description="Disordered" evidence="1">
    <location>
        <begin position="1"/>
        <end position="45"/>
    </location>
</feature>
<dbReference type="AlphaFoldDB" id="A0A914UI52"/>